<keyword evidence="7 11" id="KW-0210">Decarboxylase</keyword>
<dbReference type="InterPro" id="IPR038071">
    <property type="entry name" value="UROD/MetE-like_sf"/>
</dbReference>
<comment type="catalytic activity">
    <reaction evidence="10 11">
        <text>uroporphyrinogen III + 4 H(+) = coproporphyrinogen III + 4 CO2</text>
        <dbReference type="Rhea" id="RHEA:19865"/>
        <dbReference type="ChEBI" id="CHEBI:15378"/>
        <dbReference type="ChEBI" id="CHEBI:16526"/>
        <dbReference type="ChEBI" id="CHEBI:57308"/>
        <dbReference type="ChEBI" id="CHEBI:57309"/>
        <dbReference type="EC" id="4.1.1.37"/>
    </reaction>
</comment>
<dbReference type="SUPFAM" id="SSF51726">
    <property type="entry name" value="UROD/MetE-like"/>
    <property type="match status" value="1"/>
</dbReference>
<evidence type="ECO:0000256" key="13">
    <source>
        <dbReference type="SAM" id="SignalP"/>
    </source>
</evidence>
<evidence type="ECO:0000259" key="14">
    <source>
        <dbReference type="PROSITE" id="PS00906"/>
    </source>
</evidence>
<dbReference type="OrthoDB" id="339900at2759"/>
<protein>
    <recommendedName>
        <fullName evidence="6 11">Uroporphyrinogen decarboxylase</fullName>
        <ecNumber evidence="6 11">4.1.1.37</ecNumber>
    </recommendedName>
</protein>
<evidence type="ECO:0000256" key="12">
    <source>
        <dbReference type="RuleBase" id="RU004169"/>
    </source>
</evidence>
<dbReference type="GO" id="GO:0009507">
    <property type="term" value="C:chloroplast"/>
    <property type="evidence" value="ECO:0007669"/>
    <property type="project" value="UniProtKB-SubCell"/>
</dbReference>
<comment type="subunit">
    <text evidence="5">Homodimer.</text>
</comment>
<comment type="pathway">
    <text evidence="3 11">Porphyrin-containing compound metabolism; protoporphyrin-IX biosynthesis; coproporphyrinogen-III from 5-aminolevulinate: step 4/4.</text>
</comment>
<keyword evidence="8 11" id="KW-0456">Lyase</keyword>
<dbReference type="EC" id="4.1.1.37" evidence="6 11"/>
<evidence type="ECO:0000256" key="10">
    <source>
        <dbReference type="ARBA" id="ARBA00048033"/>
    </source>
</evidence>
<feature type="domain" description="Uroporphyrinogen decarboxylase (URO-D)" evidence="15">
    <location>
        <begin position="190"/>
        <end position="206"/>
    </location>
</feature>
<accession>A0A9W7FQ21</accession>
<dbReference type="FunFam" id="3.20.20.210:FF:000006">
    <property type="entry name" value="Uroporphyrinogen decarboxylase"/>
    <property type="match status" value="1"/>
</dbReference>
<dbReference type="InterPro" id="IPR006361">
    <property type="entry name" value="Uroporphyrinogen_deCO2ase_HemE"/>
</dbReference>
<dbReference type="PANTHER" id="PTHR21091:SF174">
    <property type="entry name" value="UROPORPHYRINOGEN DECARBOXYLASE"/>
    <property type="match status" value="1"/>
</dbReference>
<dbReference type="InterPro" id="IPR000257">
    <property type="entry name" value="Uroporphyrinogen_deCOase"/>
</dbReference>
<evidence type="ECO:0000256" key="4">
    <source>
        <dbReference type="ARBA" id="ARBA00009935"/>
    </source>
</evidence>
<comment type="function">
    <text evidence="1">Catalyzes the decarboxylation of four acetate groups of uroporphyrinogen-III to yield coproporphyrinogen-III.</text>
</comment>
<keyword evidence="13" id="KW-0732">Signal</keyword>
<sequence>MKFLPLLLISTLLPSLHSFSFTAPSKPLLSPRTDLSISVPPPPVLSFPSVPADHDILLRAARGEVTERTPLWMMRQAGRYMKAFRAYSENYPFRVRSETPSIAVELSLQCVQAYGLDGCIMFSDILTPLSAIGIEWDVVKGKGPQVYTDVTTEEGIESLMELGDVDKKLPFLRETISKLREHTEGKCTLLGFVGSPWTLSAYAAEGGGTKDARVIKKMMYHEPELARKLFDKMAVMAGEYAVHQIDSGVQVVQVFESWAHHLSPKDFVDFAKPAAKKTIEIIKKARPDTPVIYFANGGSAYLDLQRDMGCDMVCVDHQISMEKARVDLGAEIPVSGNVDPSVLFGTEEQVRQAVRECVEGAGGAGNRHVMNLGHGVRQGTPEAAVGWAVDEAKKIRR</sequence>
<feature type="domain" description="Uroporphyrinogen decarboxylase (URO-D)" evidence="14">
    <location>
        <begin position="70"/>
        <end position="79"/>
    </location>
</feature>
<feature type="signal peptide" evidence="13">
    <location>
        <begin position="1"/>
        <end position="18"/>
    </location>
</feature>
<organism evidence="16 17">
    <name type="scientific">Triparma laevis f. longispina</name>
    <dbReference type="NCBI Taxonomy" id="1714387"/>
    <lineage>
        <taxon>Eukaryota</taxon>
        <taxon>Sar</taxon>
        <taxon>Stramenopiles</taxon>
        <taxon>Ochrophyta</taxon>
        <taxon>Bolidophyceae</taxon>
        <taxon>Parmales</taxon>
        <taxon>Triparmaceae</taxon>
        <taxon>Triparma</taxon>
    </lineage>
</organism>
<dbReference type="GO" id="GO:0006779">
    <property type="term" value="P:porphyrin-containing compound biosynthetic process"/>
    <property type="evidence" value="ECO:0007669"/>
    <property type="project" value="UniProtKB-KW"/>
</dbReference>
<proteinExistence type="inferred from homology"/>
<dbReference type="AlphaFoldDB" id="A0A9W7FQ21"/>
<evidence type="ECO:0000256" key="1">
    <source>
        <dbReference type="ARBA" id="ARBA00002448"/>
    </source>
</evidence>
<dbReference type="PROSITE" id="PS00906">
    <property type="entry name" value="UROD_1"/>
    <property type="match status" value="1"/>
</dbReference>
<comment type="caution">
    <text evidence="16">The sequence shown here is derived from an EMBL/GenBank/DDBJ whole genome shotgun (WGS) entry which is preliminary data.</text>
</comment>
<evidence type="ECO:0000256" key="6">
    <source>
        <dbReference type="ARBA" id="ARBA00012288"/>
    </source>
</evidence>
<dbReference type="EMBL" id="BRXW01000267">
    <property type="protein sequence ID" value="GMI16822.1"/>
    <property type="molecule type" value="Genomic_DNA"/>
</dbReference>
<evidence type="ECO:0000256" key="5">
    <source>
        <dbReference type="ARBA" id="ARBA00011738"/>
    </source>
</evidence>
<reference evidence="17" key="1">
    <citation type="journal article" date="2023" name="Commun. Biol.">
        <title>Genome analysis of Parmales, the sister group of diatoms, reveals the evolutionary specialization of diatoms from phago-mixotrophs to photoautotrophs.</title>
        <authorList>
            <person name="Ban H."/>
            <person name="Sato S."/>
            <person name="Yoshikawa S."/>
            <person name="Yamada K."/>
            <person name="Nakamura Y."/>
            <person name="Ichinomiya M."/>
            <person name="Sato N."/>
            <person name="Blanc-Mathieu R."/>
            <person name="Endo H."/>
            <person name="Kuwata A."/>
            <person name="Ogata H."/>
        </authorList>
    </citation>
    <scope>NUCLEOTIDE SEQUENCE [LARGE SCALE GENOMIC DNA]</scope>
    <source>
        <strain evidence="17">NIES 3700</strain>
    </source>
</reference>
<dbReference type="Pfam" id="PF01208">
    <property type="entry name" value="URO-D"/>
    <property type="match status" value="1"/>
</dbReference>
<keyword evidence="17" id="KW-1185">Reference proteome</keyword>
<evidence type="ECO:0000256" key="7">
    <source>
        <dbReference type="ARBA" id="ARBA00022793"/>
    </source>
</evidence>
<dbReference type="GO" id="GO:0004853">
    <property type="term" value="F:uroporphyrinogen decarboxylase activity"/>
    <property type="evidence" value="ECO:0007669"/>
    <property type="project" value="UniProtKB-EC"/>
</dbReference>
<comment type="subcellular location">
    <subcellularLocation>
        <location evidence="2">Plastid</location>
        <location evidence="2">Chloroplast</location>
    </subcellularLocation>
</comment>
<evidence type="ECO:0000313" key="17">
    <source>
        <dbReference type="Proteomes" id="UP001165122"/>
    </source>
</evidence>
<name>A0A9W7FQ21_9STRA</name>
<evidence type="ECO:0000256" key="2">
    <source>
        <dbReference type="ARBA" id="ARBA00004229"/>
    </source>
</evidence>
<dbReference type="CDD" id="cd00717">
    <property type="entry name" value="URO-D"/>
    <property type="match status" value="1"/>
</dbReference>
<feature type="chain" id="PRO_5040954430" description="Uroporphyrinogen decarboxylase" evidence="13">
    <location>
        <begin position="19"/>
        <end position="397"/>
    </location>
</feature>
<gene>
    <name evidence="16" type="ORF">TrLO_g6212</name>
</gene>
<evidence type="ECO:0000313" key="16">
    <source>
        <dbReference type="EMBL" id="GMI16822.1"/>
    </source>
</evidence>
<dbReference type="PROSITE" id="PS00907">
    <property type="entry name" value="UROD_2"/>
    <property type="match status" value="1"/>
</dbReference>
<evidence type="ECO:0000259" key="15">
    <source>
        <dbReference type="PROSITE" id="PS00907"/>
    </source>
</evidence>
<evidence type="ECO:0000256" key="3">
    <source>
        <dbReference type="ARBA" id="ARBA00004804"/>
    </source>
</evidence>
<evidence type="ECO:0000256" key="11">
    <source>
        <dbReference type="RuleBase" id="RU000554"/>
    </source>
</evidence>
<comment type="similarity">
    <text evidence="4 12">Belongs to the uroporphyrinogen decarboxylase family.</text>
</comment>
<dbReference type="Proteomes" id="UP001165122">
    <property type="component" value="Unassembled WGS sequence"/>
</dbReference>
<evidence type="ECO:0000256" key="9">
    <source>
        <dbReference type="ARBA" id="ARBA00023244"/>
    </source>
</evidence>
<dbReference type="Gene3D" id="3.20.20.210">
    <property type="match status" value="1"/>
</dbReference>
<keyword evidence="9 11" id="KW-0627">Porphyrin biosynthesis</keyword>
<evidence type="ECO:0000256" key="8">
    <source>
        <dbReference type="ARBA" id="ARBA00023239"/>
    </source>
</evidence>
<dbReference type="PANTHER" id="PTHR21091">
    <property type="entry name" value="METHYLTETRAHYDROFOLATE:HOMOCYSTEINE METHYLTRANSFERASE RELATED"/>
    <property type="match status" value="1"/>
</dbReference>
<dbReference type="NCBIfam" id="TIGR01464">
    <property type="entry name" value="hemE"/>
    <property type="match status" value="1"/>
</dbReference>